<keyword evidence="2" id="KW-1185">Reference proteome</keyword>
<name>A0AAV6Y0I2_9LAMI</name>
<proteinExistence type="predicted"/>
<gene>
    <name evidence="1" type="ORF">BUALT_Bualt02G0096800</name>
</gene>
<sequence length="124" mass="14308">MSKWPFIVYLSPSKNCVVKHDFTRSGYTISAHFNNMLTALLKLHKLFLVKPVPIEEDCTNYRWKWFKGSAANNRVLKDAITRANDFRISDEMPYDPLKAEIPEVDDQISSDNDVGFIDQVQPSQ</sequence>
<reference evidence="1" key="1">
    <citation type="submission" date="2019-10" db="EMBL/GenBank/DDBJ databases">
        <authorList>
            <person name="Zhang R."/>
            <person name="Pan Y."/>
            <person name="Wang J."/>
            <person name="Ma R."/>
            <person name="Yu S."/>
        </authorList>
    </citation>
    <scope>NUCLEOTIDE SEQUENCE</scope>
    <source>
        <strain evidence="1">LA-IB0</strain>
        <tissue evidence="1">Leaf</tissue>
    </source>
</reference>
<dbReference type="EMBL" id="WHWC01000002">
    <property type="protein sequence ID" value="KAG8388158.1"/>
    <property type="molecule type" value="Genomic_DNA"/>
</dbReference>
<evidence type="ECO:0000313" key="1">
    <source>
        <dbReference type="EMBL" id="KAG8388158.1"/>
    </source>
</evidence>
<protein>
    <submittedName>
        <fullName evidence="1">Uncharacterized protein</fullName>
    </submittedName>
</protein>
<organism evidence="1 2">
    <name type="scientific">Buddleja alternifolia</name>
    <dbReference type="NCBI Taxonomy" id="168488"/>
    <lineage>
        <taxon>Eukaryota</taxon>
        <taxon>Viridiplantae</taxon>
        <taxon>Streptophyta</taxon>
        <taxon>Embryophyta</taxon>
        <taxon>Tracheophyta</taxon>
        <taxon>Spermatophyta</taxon>
        <taxon>Magnoliopsida</taxon>
        <taxon>eudicotyledons</taxon>
        <taxon>Gunneridae</taxon>
        <taxon>Pentapetalae</taxon>
        <taxon>asterids</taxon>
        <taxon>lamiids</taxon>
        <taxon>Lamiales</taxon>
        <taxon>Scrophulariaceae</taxon>
        <taxon>Buddlejeae</taxon>
        <taxon>Buddleja</taxon>
    </lineage>
</organism>
<evidence type="ECO:0000313" key="2">
    <source>
        <dbReference type="Proteomes" id="UP000826271"/>
    </source>
</evidence>
<comment type="caution">
    <text evidence="1">The sequence shown here is derived from an EMBL/GenBank/DDBJ whole genome shotgun (WGS) entry which is preliminary data.</text>
</comment>
<dbReference type="AlphaFoldDB" id="A0AAV6Y0I2"/>
<dbReference type="Proteomes" id="UP000826271">
    <property type="component" value="Unassembled WGS sequence"/>
</dbReference>
<accession>A0AAV6Y0I2</accession>